<feature type="compositionally biased region" description="Polar residues" evidence="2">
    <location>
        <begin position="1"/>
        <end position="17"/>
    </location>
</feature>
<feature type="coiled-coil region" evidence="1">
    <location>
        <begin position="53"/>
        <end position="122"/>
    </location>
</feature>
<keyword evidence="1" id="KW-0175">Coiled coil</keyword>
<evidence type="ECO:0000256" key="1">
    <source>
        <dbReference type="SAM" id="Coils"/>
    </source>
</evidence>
<dbReference type="AlphaFoldDB" id="A0A9X4M745"/>
<keyword evidence="4" id="KW-1185">Reference proteome</keyword>
<protein>
    <submittedName>
        <fullName evidence="3">Uncharacterized protein</fullName>
    </submittedName>
</protein>
<proteinExistence type="predicted"/>
<gene>
    <name evidence="3" type="ORF">FEV09_03950</name>
</gene>
<evidence type="ECO:0000256" key="2">
    <source>
        <dbReference type="SAM" id="MobiDB-lite"/>
    </source>
</evidence>
<reference evidence="3" key="1">
    <citation type="submission" date="2019-05" db="EMBL/GenBank/DDBJ databases">
        <title>Whole genome sequencing of Pseudanabaena catenata USMAC16.</title>
        <authorList>
            <person name="Khan Z."/>
            <person name="Omar W.M."/>
            <person name="Convey P."/>
            <person name="Merican F."/>
            <person name="Najimudin N."/>
        </authorList>
    </citation>
    <scope>NUCLEOTIDE SEQUENCE</scope>
    <source>
        <strain evidence="3">USMAC16</strain>
    </source>
</reference>
<evidence type="ECO:0000313" key="3">
    <source>
        <dbReference type="EMBL" id="MDG3493702.1"/>
    </source>
</evidence>
<dbReference type="EMBL" id="VBTY01000019">
    <property type="protein sequence ID" value="MDG3493702.1"/>
    <property type="molecule type" value="Genomic_DNA"/>
</dbReference>
<name>A0A9X4M745_9CYAN</name>
<sequence>MSQAGFGDSSSQASINPSIPEPQTPLQSVSSNVLGEPTTLFNALPRQVLEQELQFCNERSQQAQVLLRQAQEQLQLSQLVIQRQETLTQTLQSRIDQLERELQDAHINCDELRDRLKRQQHHTSQLKAALERCLDTSTPAPNDMALSALESWSVAKLADEKISPVEAIGDSALQNVVKIVPAPQPIELDVSQEIDSVVGTETIDRSSSLSSLPPKSQPISPLIVRPHKASQGSPIAPNLPALHAVQASESKETRTANWRVESQTASQSGLDRNNIGDASLASSSALTNASVVSTVATPRFIQALYGNPNNLVNPEMQDSEQLAIANSSRKAVTSLAAVQLPQFPPLPRR</sequence>
<evidence type="ECO:0000313" key="4">
    <source>
        <dbReference type="Proteomes" id="UP001152872"/>
    </source>
</evidence>
<feature type="region of interest" description="Disordered" evidence="2">
    <location>
        <begin position="1"/>
        <end position="31"/>
    </location>
</feature>
<dbReference type="RefSeq" id="WP_009625751.1">
    <property type="nucleotide sequence ID" value="NZ_VBTY01000019.1"/>
</dbReference>
<dbReference type="Proteomes" id="UP001152872">
    <property type="component" value="Unassembled WGS sequence"/>
</dbReference>
<organism evidence="3 4">
    <name type="scientific">Pseudanabaena catenata USMAC16</name>
    <dbReference type="NCBI Taxonomy" id="1855837"/>
    <lineage>
        <taxon>Bacteria</taxon>
        <taxon>Bacillati</taxon>
        <taxon>Cyanobacteriota</taxon>
        <taxon>Cyanophyceae</taxon>
        <taxon>Pseudanabaenales</taxon>
        <taxon>Pseudanabaenaceae</taxon>
        <taxon>Pseudanabaena</taxon>
    </lineage>
</organism>
<accession>A0A9X4M745</accession>
<comment type="caution">
    <text evidence="3">The sequence shown here is derived from an EMBL/GenBank/DDBJ whole genome shotgun (WGS) entry which is preliminary data.</text>
</comment>